<dbReference type="EMBL" id="CADEAL010000770">
    <property type="protein sequence ID" value="CAB1424970.1"/>
    <property type="molecule type" value="Genomic_DNA"/>
</dbReference>
<proteinExistence type="predicted"/>
<reference evidence="1" key="1">
    <citation type="submission" date="2020-03" db="EMBL/GenBank/DDBJ databases">
        <authorList>
            <person name="Weist P."/>
        </authorList>
    </citation>
    <scope>NUCLEOTIDE SEQUENCE</scope>
</reference>
<gene>
    <name evidence="1" type="ORF">PLEPLA_LOCUS12899</name>
</gene>
<name>A0A9N7U557_PLEPL</name>
<evidence type="ECO:0000313" key="2">
    <source>
        <dbReference type="Proteomes" id="UP001153269"/>
    </source>
</evidence>
<dbReference type="Proteomes" id="UP001153269">
    <property type="component" value="Unassembled WGS sequence"/>
</dbReference>
<sequence>MEKSGEKGRQPFQLRRTRWHAAGIKPVTFRQRHKRLIATPLKEKRQINRFDLRVAQSRHAHTQQCGRVTSRRHMANSSLLLVFVVLLVHRYDALVPAPSHGKGQWFRQRRYIKLFERLGVNL</sequence>
<protein>
    <submittedName>
        <fullName evidence="1">Uncharacterized protein</fullName>
    </submittedName>
</protein>
<dbReference type="AlphaFoldDB" id="A0A9N7U557"/>
<comment type="caution">
    <text evidence="1">The sequence shown here is derived from an EMBL/GenBank/DDBJ whole genome shotgun (WGS) entry which is preliminary data.</text>
</comment>
<accession>A0A9N7U557</accession>
<organism evidence="1 2">
    <name type="scientific">Pleuronectes platessa</name>
    <name type="common">European plaice</name>
    <dbReference type="NCBI Taxonomy" id="8262"/>
    <lineage>
        <taxon>Eukaryota</taxon>
        <taxon>Metazoa</taxon>
        <taxon>Chordata</taxon>
        <taxon>Craniata</taxon>
        <taxon>Vertebrata</taxon>
        <taxon>Euteleostomi</taxon>
        <taxon>Actinopterygii</taxon>
        <taxon>Neopterygii</taxon>
        <taxon>Teleostei</taxon>
        <taxon>Neoteleostei</taxon>
        <taxon>Acanthomorphata</taxon>
        <taxon>Carangaria</taxon>
        <taxon>Pleuronectiformes</taxon>
        <taxon>Pleuronectoidei</taxon>
        <taxon>Pleuronectidae</taxon>
        <taxon>Pleuronectes</taxon>
    </lineage>
</organism>
<evidence type="ECO:0000313" key="1">
    <source>
        <dbReference type="EMBL" id="CAB1424970.1"/>
    </source>
</evidence>
<keyword evidence="2" id="KW-1185">Reference proteome</keyword>